<evidence type="ECO:0000313" key="4">
    <source>
        <dbReference type="EMBL" id="CEM09952.1"/>
    </source>
</evidence>
<feature type="compositionally biased region" description="Basic and acidic residues" evidence="3">
    <location>
        <begin position="1551"/>
        <end position="1563"/>
    </location>
</feature>
<feature type="compositionally biased region" description="Polar residues" evidence="3">
    <location>
        <begin position="677"/>
        <end position="686"/>
    </location>
</feature>
<feature type="region of interest" description="Disordered" evidence="3">
    <location>
        <begin position="1502"/>
        <end position="1522"/>
    </location>
</feature>
<feature type="repeat" description="RCC1" evidence="2">
    <location>
        <begin position="297"/>
        <end position="399"/>
    </location>
</feature>
<feature type="region of interest" description="Disordered" evidence="3">
    <location>
        <begin position="327"/>
        <end position="365"/>
    </location>
</feature>
<feature type="compositionally biased region" description="Low complexity" evidence="3">
    <location>
        <begin position="1025"/>
        <end position="1036"/>
    </location>
</feature>
<dbReference type="PANTHER" id="PTHR22870">
    <property type="entry name" value="REGULATOR OF CHROMOSOME CONDENSATION"/>
    <property type="match status" value="1"/>
</dbReference>
<protein>
    <submittedName>
        <fullName evidence="4">Uncharacterized protein</fullName>
    </submittedName>
</protein>
<sequence length="1645" mass="176175">MKANPLFCFGDVYHLGEYTRAELQKISSLTGHKITHLSSGATTCHVVLSLNQNDVQRQQTALGSERTTIVDENNVKEETVEQKDDAEASQTYASTTSRVVLFKDGAAHPDLSPNLEFLASECEEAASAEAEEVEKKEQEDNGGLSSAATTKFEWGRRVGIGTNPIKQISKSESHMLALTNSGRLYSCGDPSFGALGLGGICSQGPKLSEIPALRGKAVTNAAAGLHFSVAVTSTGDVFTWGCGLHAELGTQASGPRAECVPRWRSLPTRLYVSRVSCGRHHVVALGGLASPDGTSRGCCVTWGSNYAGQLGRGKAVCKSATQAVTTPVPMGGGEGEEGTEPRLRSPLRTPTPRPDISEREHPPPVPCHHLPLSVGGALEGHDVVDVAAGAHHSIALTSEGRVFCWGLNNAGQLGLGDFKARWEPTPLSNAEFPLLPGRVGAIVEDRKQKRKEKEMEGFTPRGHPGWAGDFHRRTAAVELDDEYRIQSVEASAAFSALLTRKGRVFVSGRLPLEPFERRGGEGATIFDLDIPQSPRGMGPGARGVSPLPVELGHPDLPPVSALATSAASLLLFSPCSIRSTSPSLLPLQGGSVLRIFASGLPRPPAVFERIDQETADLAKHPVTFTSPRILSTHSVADMRSEGGEQMPLWPSSVLDSPSRRPPRGGGVGGTSQQSPTYRASTETGAVSGSPGIVTFRSSVPEEGGTAVNGETTVMEGGETDRGLGGVTLRDSELVAATFAPAGLGYQHGAGLVYPVGLRGVFWPDFAGKLVGGLDKMPDPEVLVRYSWLKGDGSESTGQEWQRVVPGRVAMDRNTRQWCVETESPCVVPMREWRRALEDWEKLERLEAEAGGAYVTEEEKEWEVTRMFEDEYWSGIEEGGEGEEGGQRWNGPFNSDGTPYRFSIELSLDKGASWTPPSLHSVVTSAPLSHNLAKVSPNNSSIEGGVALCLWVDSRSDLSQLLPKDLVVKFLCRPKENPPVPPKTEEQEGAEGGAVKEEEAASPTEEEGSAAAGKEGAEAEKPKVSPAATPTVEATEAAGEKKTEEGETSNENPTEESKGENVPEEGDGEGTRTVVGRRDDLLDLTEETDLHLGDGYELLMPGRVDSHGRVRCLAPAFFRGSVLEGLARHSHGFSQTVAARSRLTSEGGDRDLSALMSLTLKESRYEFLVDVAFDGETFTGRPIPFFVLDPEVTSLEPNIGPLDQPTDVRLRCRELVDSDVCSVKVDYSSFGVPFPPTGMGIRGDGEKETGGESLTSSNGKGTPVGDGQASPDGSPVSPSDGKDTSDSFMPAHRSRGDSIFFDIIAQNDPRRNSETIPGNLTVPTSSVHFTMPHMRSEVARGVEEERERFARETEEREAAIAASQGEEGEGAAAAKPPPKGGKGKGAEENDALAAFPPVPPVDPDGLLGGLRIPVEVSLNNRHFSSSRIPFIYHPTLRPLGPARSFSLPVPAPDGTAGPLVEADVREPLPLNARLQIPVAGLLPSKFAMVRLTVLQDTFVWEGAPDPKAKDAAEKEKELASQPAPALSSLFKREDVREVALLSAKVVMKPYMTEEEKEREEREKANAPPPPKGAKGAPEPAPTGPKDDFLEVEIPSFESPSSVPFQLAVLEFSLNGQHFTLAHLPYPYFKLQRQSTGERRQPIVVAK</sequence>
<proteinExistence type="predicted"/>
<feature type="compositionally biased region" description="Low complexity" evidence="3">
    <location>
        <begin position="1358"/>
        <end position="1373"/>
    </location>
</feature>
<dbReference type="InterPro" id="IPR009091">
    <property type="entry name" value="RCC1/BLIP-II"/>
</dbReference>
<feature type="region of interest" description="Disordered" evidence="3">
    <location>
        <begin position="972"/>
        <end position="1079"/>
    </location>
</feature>
<dbReference type="Gene3D" id="2.130.10.30">
    <property type="entry name" value="Regulator of chromosome condensation 1/beta-lactamase-inhibitor protein II"/>
    <property type="match status" value="2"/>
</dbReference>
<feature type="region of interest" description="Disordered" evidence="3">
    <location>
        <begin position="1233"/>
        <end position="1293"/>
    </location>
</feature>
<name>A0A0G4FAK3_9ALVE</name>
<dbReference type="EMBL" id="CDMZ01000243">
    <property type="protein sequence ID" value="CEM09952.1"/>
    <property type="molecule type" value="Genomic_DNA"/>
</dbReference>
<feature type="region of interest" description="Disordered" evidence="3">
    <location>
        <begin position="126"/>
        <end position="147"/>
    </location>
</feature>
<feature type="repeat" description="RCC1" evidence="2">
    <location>
        <begin position="235"/>
        <end position="288"/>
    </location>
</feature>
<organism evidence="4">
    <name type="scientific">Chromera velia CCMP2878</name>
    <dbReference type="NCBI Taxonomy" id="1169474"/>
    <lineage>
        <taxon>Eukaryota</taxon>
        <taxon>Sar</taxon>
        <taxon>Alveolata</taxon>
        <taxon>Colpodellida</taxon>
        <taxon>Chromeraceae</taxon>
        <taxon>Chromera</taxon>
    </lineage>
</organism>
<dbReference type="PRINTS" id="PR00633">
    <property type="entry name" value="RCCNDNSATION"/>
</dbReference>
<keyword evidence="1" id="KW-0677">Repeat</keyword>
<feature type="region of interest" description="Disordered" evidence="3">
    <location>
        <begin position="639"/>
        <end position="724"/>
    </location>
</feature>
<feature type="region of interest" description="Disordered" evidence="3">
    <location>
        <begin position="1354"/>
        <end position="1387"/>
    </location>
</feature>
<dbReference type="InterPro" id="IPR051210">
    <property type="entry name" value="Ub_ligase/GEF_domain"/>
</dbReference>
<evidence type="ECO:0000256" key="2">
    <source>
        <dbReference type="PROSITE-ProRule" id="PRU00235"/>
    </source>
</evidence>
<feature type="compositionally biased region" description="Low complexity" evidence="3">
    <location>
        <begin position="1269"/>
        <end position="1278"/>
    </location>
</feature>
<feature type="region of interest" description="Disordered" evidence="3">
    <location>
        <begin position="1551"/>
        <end position="1587"/>
    </location>
</feature>
<reference evidence="4" key="1">
    <citation type="submission" date="2014-11" db="EMBL/GenBank/DDBJ databases">
        <authorList>
            <person name="Otto D Thomas"/>
            <person name="Naeem Raeece"/>
        </authorList>
    </citation>
    <scope>NUCLEOTIDE SEQUENCE</scope>
</reference>
<dbReference type="Pfam" id="PF13540">
    <property type="entry name" value="RCC1_2"/>
    <property type="match status" value="2"/>
</dbReference>
<feature type="repeat" description="RCC1" evidence="2">
    <location>
        <begin position="400"/>
        <end position="447"/>
    </location>
</feature>
<dbReference type="InterPro" id="IPR000408">
    <property type="entry name" value="Reg_chr_condens"/>
</dbReference>
<dbReference type="SUPFAM" id="SSF50985">
    <property type="entry name" value="RCC1/BLIP-II"/>
    <property type="match status" value="1"/>
</dbReference>
<evidence type="ECO:0000256" key="3">
    <source>
        <dbReference type="SAM" id="MobiDB-lite"/>
    </source>
</evidence>
<feature type="compositionally biased region" description="Basic and acidic residues" evidence="3">
    <location>
        <begin position="1503"/>
        <end position="1517"/>
    </location>
</feature>
<dbReference type="PANTHER" id="PTHR22870:SF408">
    <property type="entry name" value="OS09G0560450 PROTEIN"/>
    <property type="match status" value="1"/>
</dbReference>
<dbReference type="VEuPathDB" id="CryptoDB:Cvel_3025"/>
<dbReference type="PROSITE" id="PS00626">
    <property type="entry name" value="RCC1_2"/>
    <property type="match status" value="1"/>
</dbReference>
<gene>
    <name evidence="4" type="ORF">Cvel_3025</name>
</gene>
<accession>A0A0G4FAK3</accession>
<feature type="repeat" description="RCC1" evidence="2">
    <location>
        <begin position="182"/>
        <end position="234"/>
    </location>
</feature>
<dbReference type="PROSITE" id="PS50012">
    <property type="entry name" value="RCC1_3"/>
    <property type="match status" value="4"/>
</dbReference>
<evidence type="ECO:0000256" key="1">
    <source>
        <dbReference type="ARBA" id="ARBA00022737"/>
    </source>
</evidence>
<dbReference type="Pfam" id="PF00415">
    <property type="entry name" value="RCC1"/>
    <property type="match status" value="1"/>
</dbReference>